<comment type="caution">
    <text evidence="1">The sequence shown here is derived from an EMBL/GenBank/DDBJ whole genome shotgun (WGS) entry which is preliminary data.</text>
</comment>
<dbReference type="Proteomes" id="UP001152484">
    <property type="component" value="Unassembled WGS sequence"/>
</dbReference>
<name>A0A9P0YZG8_CUSEU</name>
<sequence>MSKDWQNRIDGEPSPAYSHSDYFSIQWHTIDEDFKFNDVGWIDYCSFDKISKMEIDRMAEECGLVGGCLKLFWKHPNKISGNSDMNLETDRDVLEMSSFVTADRILHIYAKIGETTENEVQCASSKRYDDIDSEFLHSNHDSETSHDDIDSDLYDSDYDLLEDDIENDDDLFDQFIYKEVEKHGANNLNTCGHESDASVDTIYAPSDELDSCSDDESDGSHGTIRKSHWSVFSETYDMKNLNFKVGIIFNTFKQFKDAVKMASVRSKDQVVFCPNNKEKCRAICKNKCGFYIWAYLTNPDKSAVQIKSANLKHHCAKVNYNRH</sequence>
<protein>
    <recommendedName>
        <fullName evidence="3">Transposase MuDR plant domain-containing protein</fullName>
    </recommendedName>
</protein>
<keyword evidence="2" id="KW-1185">Reference proteome</keyword>
<evidence type="ECO:0000313" key="1">
    <source>
        <dbReference type="EMBL" id="CAH9081168.1"/>
    </source>
</evidence>
<accession>A0A9P0YZG8</accession>
<dbReference type="EMBL" id="CAMAPE010000014">
    <property type="protein sequence ID" value="CAH9081168.1"/>
    <property type="molecule type" value="Genomic_DNA"/>
</dbReference>
<dbReference type="AlphaFoldDB" id="A0A9P0YZG8"/>
<dbReference type="OrthoDB" id="1306140at2759"/>
<gene>
    <name evidence="1" type="ORF">CEURO_LOCUS7801</name>
</gene>
<evidence type="ECO:0000313" key="2">
    <source>
        <dbReference type="Proteomes" id="UP001152484"/>
    </source>
</evidence>
<evidence type="ECO:0008006" key="3">
    <source>
        <dbReference type="Google" id="ProtNLM"/>
    </source>
</evidence>
<organism evidence="1 2">
    <name type="scientific">Cuscuta europaea</name>
    <name type="common">European dodder</name>
    <dbReference type="NCBI Taxonomy" id="41803"/>
    <lineage>
        <taxon>Eukaryota</taxon>
        <taxon>Viridiplantae</taxon>
        <taxon>Streptophyta</taxon>
        <taxon>Embryophyta</taxon>
        <taxon>Tracheophyta</taxon>
        <taxon>Spermatophyta</taxon>
        <taxon>Magnoliopsida</taxon>
        <taxon>eudicotyledons</taxon>
        <taxon>Gunneridae</taxon>
        <taxon>Pentapetalae</taxon>
        <taxon>asterids</taxon>
        <taxon>lamiids</taxon>
        <taxon>Solanales</taxon>
        <taxon>Convolvulaceae</taxon>
        <taxon>Cuscuteae</taxon>
        <taxon>Cuscuta</taxon>
        <taxon>Cuscuta subgen. Cuscuta</taxon>
    </lineage>
</organism>
<reference evidence="1" key="1">
    <citation type="submission" date="2022-07" db="EMBL/GenBank/DDBJ databases">
        <authorList>
            <person name="Macas J."/>
            <person name="Novak P."/>
            <person name="Neumann P."/>
        </authorList>
    </citation>
    <scope>NUCLEOTIDE SEQUENCE</scope>
</reference>
<proteinExistence type="predicted"/>